<dbReference type="PANTHER" id="PTHR47779:SF1">
    <property type="entry name" value="SYNTHASE (CCG-9), PUTATIVE (AFU_ORTHOLOGUE AFUA_3G12100)-RELATED"/>
    <property type="match status" value="1"/>
</dbReference>
<dbReference type="Pfam" id="PF21269">
    <property type="entry name" value="TreT_GT1"/>
    <property type="match status" value="1"/>
</dbReference>
<keyword evidence="4" id="KW-0328">Glycosyltransferase</keyword>
<dbReference type="InterPro" id="IPR052078">
    <property type="entry name" value="Trehalose_Metab_GTase"/>
</dbReference>
<proteinExistence type="inferred from homology"/>
<name>A0A329QG13_9ACTN</name>
<dbReference type="OrthoDB" id="9772485at2"/>
<evidence type="ECO:0000256" key="3">
    <source>
        <dbReference type="ARBA" id="ARBA00022526"/>
    </source>
</evidence>
<evidence type="ECO:0000313" key="10">
    <source>
        <dbReference type="Proteomes" id="UP000250462"/>
    </source>
</evidence>
<accession>A0A329QG13</accession>
<protein>
    <submittedName>
        <fullName evidence="9">Glycosyl transferase family 1</fullName>
    </submittedName>
</protein>
<comment type="subunit">
    <text evidence="2">Homodimer.</text>
</comment>
<dbReference type="SUPFAM" id="SSF53756">
    <property type="entry name" value="UDP-Glycosyltransferase/glycogen phosphorylase"/>
    <property type="match status" value="1"/>
</dbReference>
<evidence type="ECO:0000259" key="8">
    <source>
        <dbReference type="Pfam" id="PF21269"/>
    </source>
</evidence>
<dbReference type="PANTHER" id="PTHR47779">
    <property type="entry name" value="SYNTHASE (CCG-9), PUTATIVE (AFU_ORTHOLOGUE AFUA_3G12100)-RELATED"/>
    <property type="match status" value="1"/>
</dbReference>
<keyword evidence="10" id="KW-1185">Reference proteome</keyword>
<dbReference type="GO" id="GO:0006006">
    <property type="term" value="P:glucose metabolic process"/>
    <property type="evidence" value="ECO:0007669"/>
    <property type="project" value="UniProtKB-KW"/>
</dbReference>
<keyword evidence="3" id="KW-0313">Glucose metabolism</keyword>
<dbReference type="Pfam" id="PF00534">
    <property type="entry name" value="Glycos_transf_1"/>
    <property type="match status" value="1"/>
</dbReference>
<gene>
    <name evidence="9" type="ORF">DPM12_19070</name>
</gene>
<evidence type="ECO:0000256" key="1">
    <source>
        <dbReference type="ARBA" id="ARBA00009481"/>
    </source>
</evidence>
<evidence type="ECO:0000259" key="7">
    <source>
        <dbReference type="Pfam" id="PF00534"/>
    </source>
</evidence>
<keyword evidence="5 9" id="KW-0808">Transferase</keyword>
<dbReference type="Proteomes" id="UP000250462">
    <property type="component" value="Unassembled WGS sequence"/>
</dbReference>
<dbReference type="Gene3D" id="3.40.50.2000">
    <property type="entry name" value="Glycogen Phosphorylase B"/>
    <property type="match status" value="2"/>
</dbReference>
<dbReference type="AlphaFoldDB" id="A0A329QG13"/>
<sequence length="496" mass="54770">MVRLIEPEHHLSLGDYEAVAHLGAAVSDLRHEAESLRSAVGTRRVWMVNSTPRGGGVAEMLPPLINLMSELGVDARWLVMQTDEPDFFRLTKRVHNLVQGHGEPEITEDERGLYEKISYETAEAISEYLEAGDVLVVHDPQPLAAGALIRQELGPDGLVAIWRCHIGLDEHSPQTRTAWDFLCPYTEPYDHAVFSAPEYIPGCLSGKSTIIHPGIDPLSHKNRELPVHKIVGILSNGGLTGSAELVPSPSFDHRAKRLQPDGSWAAATEPEDFGLLYRPIVSQVSRWDRLKGYVPLLRGFSRFKETLGDLDELDELPRRTLERVGLVLAGPDPTGVSDDPEAHDVLDEIRQAYMSLSPEIRESIAVITLPMASAKENALIVNALHRCSDIVVQNSLQEGFGLTATEAMWKQTAVITSEAAGLRQQVRPGLDGHTVRDAEDPDAIAGALHAMLRDQKRRELLGHNAQQRVYSDFLIFTQIRSWLELIVGTLASEPDG</sequence>
<keyword evidence="6" id="KW-0119">Carbohydrate metabolism</keyword>
<dbReference type="InterPro" id="IPR001296">
    <property type="entry name" value="Glyco_trans_1"/>
</dbReference>
<evidence type="ECO:0000256" key="4">
    <source>
        <dbReference type="ARBA" id="ARBA00022676"/>
    </source>
</evidence>
<organism evidence="9 10">
    <name type="scientific">Phytoactinopolyspora halophila</name>
    <dbReference type="NCBI Taxonomy" id="1981511"/>
    <lineage>
        <taxon>Bacteria</taxon>
        <taxon>Bacillati</taxon>
        <taxon>Actinomycetota</taxon>
        <taxon>Actinomycetes</taxon>
        <taxon>Jiangellales</taxon>
        <taxon>Jiangellaceae</taxon>
        <taxon>Phytoactinopolyspora</taxon>
    </lineage>
</organism>
<dbReference type="EMBL" id="QMIG01000027">
    <property type="protein sequence ID" value="RAW10272.1"/>
    <property type="molecule type" value="Genomic_DNA"/>
</dbReference>
<feature type="domain" description="Trehalose synthase N-terminal" evidence="8">
    <location>
        <begin position="47"/>
        <end position="201"/>
    </location>
</feature>
<evidence type="ECO:0000313" key="9">
    <source>
        <dbReference type="EMBL" id="RAW10272.1"/>
    </source>
</evidence>
<evidence type="ECO:0000256" key="6">
    <source>
        <dbReference type="ARBA" id="ARBA00023277"/>
    </source>
</evidence>
<reference evidence="9 10" key="1">
    <citation type="submission" date="2018-06" db="EMBL/GenBank/DDBJ databases">
        <title>Phytoactinopolyspora halophila sp. nov., a novel halophilic actinomycete isolated from a saline soil in China.</title>
        <authorList>
            <person name="Tang S.-K."/>
        </authorList>
    </citation>
    <scope>NUCLEOTIDE SEQUENCE [LARGE SCALE GENOMIC DNA]</scope>
    <source>
        <strain evidence="9 10">YIM 96934</strain>
    </source>
</reference>
<comment type="similarity">
    <text evidence="1">Belongs to the glycosyltransferase group 1 family. Glycosyltransferase 4 subfamily.</text>
</comment>
<comment type="caution">
    <text evidence="9">The sequence shown here is derived from an EMBL/GenBank/DDBJ whole genome shotgun (WGS) entry which is preliminary data.</text>
</comment>
<dbReference type="GO" id="GO:0016757">
    <property type="term" value="F:glycosyltransferase activity"/>
    <property type="evidence" value="ECO:0007669"/>
    <property type="project" value="UniProtKB-KW"/>
</dbReference>
<feature type="domain" description="Glycosyl transferase family 1" evidence="7">
    <location>
        <begin position="382"/>
        <end position="468"/>
    </location>
</feature>
<evidence type="ECO:0000256" key="5">
    <source>
        <dbReference type="ARBA" id="ARBA00022679"/>
    </source>
</evidence>
<dbReference type="InterPro" id="IPR049438">
    <property type="entry name" value="TreT_GT1"/>
</dbReference>
<dbReference type="RefSeq" id="WP_112259952.1">
    <property type="nucleotide sequence ID" value="NZ_QMIG01000027.1"/>
</dbReference>
<evidence type="ECO:0000256" key="2">
    <source>
        <dbReference type="ARBA" id="ARBA00011738"/>
    </source>
</evidence>